<evidence type="ECO:0000313" key="1">
    <source>
        <dbReference type="EMBL" id="MBY8886641.1"/>
    </source>
</evidence>
<organism evidence="1 2">
    <name type="scientific">Streptantibioticus parmotrematis</name>
    <dbReference type="NCBI Taxonomy" id="2873249"/>
    <lineage>
        <taxon>Bacteria</taxon>
        <taxon>Bacillati</taxon>
        <taxon>Actinomycetota</taxon>
        <taxon>Actinomycetes</taxon>
        <taxon>Kitasatosporales</taxon>
        <taxon>Streptomycetaceae</taxon>
        <taxon>Streptantibioticus</taxon>
    </lineage>
</organism>
<evidence type="ECO:0000313" key="2">
    <source>
        <dbReference type="Proteomes" id="UP001198565"/>
    </source>
</evidence>
<gene>
    <name evidence="1" type="ORF">K7472_17460</name>
</gene>
<comment type="caution">
    <text evidence="1">The sequence shown here is derived from an EMBL/GenBank/DDBJ whole genome shotgun (WGS) entry which is preliminary data.</text>
</comment>
<sequence>MRSPQECASWTWELESAGQDLGSVLATAARISSVFRDHGLLRPNRLAWGWFVFGEGQLRGSAQISLMGLELDSVTLAEEIQRYRPVGIPKAHARTVSLRGPGVWIDADGTERQEDTLVELIVHHDRTGVAADVSVHHDIWMPVDFAGVPHPAVYAANAPRLESALRAVEAELGVPAEPGEGTYFGIADGYGLAEPELDDNGRGPDLTDHL</sequence>
<name>A0ABS7QTW7_9ACTN</name>
<dbReference type="EMBL" id="JAINVZ010000011">
    <property type="protein sequence ID" value="MBY8886641.1"/>
    <property type="molecule type" value="Genomic_DNA"/>
</dbReference>
<accession>A0ABS7QTW7</accession>
<reference evidence="1 2" key="1">
    <citation type="submission" date="2021-08" db="EMBL/GenBank/DDBJ databases">
        <title>Streptomyces sp. PTM05 isolated from lichen.</title>
        <authorList>
            <person name="Somphong A."/>
            <person name="Phongsopitanun W."/>
            <person name="Tanasupawat S."/>
        </authorList>
    </citation>
    <scope>NUCLEOTIDE SEQUENCE [LARGE SCALE GENOMIC DNA]</scope>
    <source>
        <strain evidence="1 2">Ptm05</strain>
    </source>
</reference>
<proteinExistence type="predicted"/>
<protein>
    <submittedName>
        <fullName evidence="1">Uncharacterized protein</fullName>
    </submittedName>
</protein>
<keyword evidence="2" id="KW-1185">Reference proteome</keyword>
<dbReference type="Proteomes" id="UP001198565">
    <property type="component" value="Unassembled WGS sequence"/>
</dbReference>